<protein>
    <recommendedName>
        <fullName evidence="6">THAP-type domain-containing protein</fullName>
    </recommendedName>
</protein>
<dbReference type="SUPFAM" id="SSF57716">
    <property type="entry name" value="Glucocorticoid receptor-like (DNA-binding domain)"/>
    <property type="match status" value="1"/>
</dbReference>
<dbReference type="PANTHER" id="PTHR46600">
    <property type="entry name" value="THAP DOMAIN-CONTAINING"/>
    <property type="match status" value="1"/>
</dbReference>
<evidence type="ECO:0000313" key="8">
    <source>
        <dbReference type="Proteomes" id="UP000324222"/>
    </source>
</evidence>
<evidence type="ECO:0000259" key="6">
    <source>
        <dbReference type="PROSITE" id="PS50950"/>
    </source>
</evidence>
<dbReference type="GO" id="GO:0008270">
    <property type="term" value="F:zinc ion binding"/>
    <property type="evidence" value="ECO:0007669"/>
    <property type="project" value="UniProtKB-KW"/>
</dbReference>
<dbReference type="InterPro" id="IPR038441">
    <property type="entry name" value="THAP_Znf_sf"/>
</dbReference>
<accession>A0A5B7FNW1</accession>
<sequence length="105" mass="11936">MGRNTTYSSCCLCGKKKKTHPGVKLHAFPKDTKRCVEWQKVLKMKLKNSSQAICGDHFDAKWLGIKGRLPSNAVPNPTVYDSNFGCLSEDSFNQVPLLVEEVYWW</sequence>
<dbReference type="InterPro" id="IPR006612">
    <property type="entry name" value="THAP_Znf"/>
</dbReference>
<dbReference type="GO" id="GO:0043565">
    <property type="term" value="F:sequence-specific DNA binding"/>
    <property type="evidence" value="ECO:0007669"/>
    <property type="project" value="InterPro"/>
</dbReference>
<keyword evidence="3" id="KW-0862">Zinc</keyword>
<evidence type="ECO:0000313" key="7">
    <source>
        <dbReference type="EMBL" id="MPC49141.1"/>
    </source>
</evidence>
<evidence type="ECO:0000256" key="3">
    <source>
        <dbReference type="ARBA" id="ARBA00022833"/>
    </source>
</evidence>
<dbReference type="PANTHER" id="PTHR46600:SF11">
    <property type="entry name" value="THAP DOMAIN-CONTAINING PROTEIN 10"/>
    <property type="match status" value="1"/>
</dbReference>
<gene>
    <name evidence="7" type="ORF">E2C01_042936</name>
</gene>
<dbReference type="SMART" id="SM00692">
    <property type="entry name" value="DM3"/>
    <property type="match status" value="1"/>
</dbReference>
<evidence type="ECO:0000256" key="2">
    <source>
        <dbReference type="ARBA" id="ARBA00022771"/>
    </source>
</evidence>
<dbReference type="Pfam" id="PF05485">
    <property type="entry name" value="THAP"/>
    <property type="match status" value="1"/>
</dbReference>
<evidence type="ECO:0000256" key="4">
    <source>
        <dbReference type="ARBA" id="ARBA00023125"/>
    </source>
</evidence>
<dbReference type="PROSITE" id="PS50950">
    <property type="entry name" value="ZF_THAP"/>
    <property type="match status" value="1"/>
</dbReference>
<evidence type="ECO:0000256" key="5">
    <source>
        <dbReference type="PROSITE-ProRule" id="PRU00309"/>
    </source>
</evidence>
<keyword evidence="1" id="KW-0479">Metal-binding</keyword>
<dbReference type="EMBL" id="VSRR010008695">
    <property type="protein sequence ID" value="MPC49141.1"/>
    <property type="molecule type" value="Genomic_DNA"/>
</dbReference>
<dbReference type="Gene3D" id="6.20.210.20">
    <property type="entry name" value="THAP domain"/>
    <property type="match status" value="1"/>
</dbReference>
<keyword evidence="8" id="KW-1185">Reference proteome</keyword>
<keyword evidence="4 5" id="KW-0238">DNA-binding</keyword>
<dbReference type="OrthoDB" id="6328966at2759"/>
<dbReference type="InterPro" id="IPR026516">
    <property type="entry name" value="THAP1/10"/>
</dbReference>
<reference evidence="7 8" key="1">
    <citation type="submission" date="2019-05" db="EMBL/GenBank/DDBJ databases">
        <title>Another draft genome of Portunus trituberculatus and its Hox gene families provides insights of decapod evolution.</title>
        <authorList>
            <person name="Jeong J.-H."/>
            <person name="Song I."/>
            <person name="Kim S."/>
            <person name="Choi T."/>
            <person name="Kim D."/>
            <person name="Ryu S."/>
            <person name="Kim W."/>
        </authorList>
    </citation>
    <scope>NUCLEOTIDE SEQUENCE [LARGE SCALE GENOMIC DNA]</scope>
    <source>
        <tissue evidence="7">Muscle</tissue>
    </source>
</reference>
<keyword evidence="2 5" id="KW-0863">Zinc-finger</keyword>
<comment type="caution">
    <text evidence="7">The sequence shown here is derived from an EMBL/GenBank/DDBJ whole genome shotgun (WGS) entry which is preliminary data.</text>
</comment>
<proteinExistence type="predicted"/>
<evidence type="ECO:0000256" key="1">
    <source>
        <dbReference type="ARBA" id="ARBA00022723"/>
    </source>
</evidence>
<dbReference type="AlphaFoldDB" id="A0A5B7FNW1"/>
<feature type="domain" description="THAP-type" evidence="6">
    <location>
        <begin position="1"/>
        <end position="78"/>
    </location>
</feature>
<name>A0A5B7FNW1_PORTR</name>
<dbReference type="Proteomes" id="UP000324222">
    <property type="component" value="Unassembled WGS sequence"/>
</dbReference>
<organism evidence="7 8">
    <name type="scientific">Portunus trituberculatus</name>
    <name type="common">Swimming crab</name>
    <name type="synonym">Neptunus trituberculatus</name>
    <dbReference type="NCBI Taxonomy" id="210409"/>
    <lineage>
        <taxon>Eukaryota</taxon>
        <taxon>Metazoa</taxon>
        <taxon>Ecdysozoa</taxon>
        <taxon>Arthropoda</taxon>
        <taxon>Crustacea</taxon>
        <taxon>Multicrustacea</taxon>
        <taxon>Malacostraca</taxon>
        <taxon>Eumalacostraca</taxon>
        <taxon>Eucarida</taxon>
        <taxon>Decapoda</taxon>
        <taxon>Pleocyemata</taxon>
        <taxon>Brachyura</taxon>
        <taxon>Eubrachyura</taxon>
        <taxon>Portunoidea</taxon>
        <taxon>Portunidae</taxon>
        <taxon>Portuninae</taxon>
        <taxon>Portunus</taxon>
    </lineage>
</organism>